<sequence>MFNSERFVKWDSVTTPSKEFTPNLNISKFVSDVMLVGISPNNLLSESHKILKDDNIAMSLNVPEMQFSSNNSACNEDTFPLHLE</sequence>
<evidence type="ECO:0000313" key="2">
    <source>
        <dbReference type="Proteomes" id="UP000265520"/>
    </source>
</evidence>
<dbReference type="EMBL" id="LXQA010188816">
    <property type="protein sequence ID" value="MCI31651.1"/>
    <property type="molecule type" value="Genomic_DNA"/>
</dbReference>
<organism evidence="1 2">
    <name type="scientific">Trifolium medium</name>
    <dbReference type="NCBI Taxonomy" id="97028"/>
    <lineage>
        <taxon>Eukaryota</taxon>
        <taxon>Viridiplantae</taxon>
        <taxon>Streptophyta</taxon>
        <taxon>Embryophyta</taxon>
        <taxon>Tracheophyta</taxon>
        <taxon>Spermatophyta</taxon>
        <taxon>Magnoliopsida</taxon>
        <taxon>eudicotyledons</taxon>
        <taxon>Gunneridae</taxon>
        <taxon>Pentapetalae</taxon>
        <taxon>rosids</taxon>
        <taxon>fabids</taxon>
        <taxon>Fabales</taxon>
        <taxon>Fabaceae</taxon>
        <taxon>Papilionoideae</taxon>
        <taxon>50 kb inversion clade</taxon>
        <taxon>NPAAA clade</taxon>
        <taxon>Hologalegina</taxon>
        <taxon>IRL clade</taxon>
        <taxon>Trifolieae</taxon>
        <taxon>Trifolium</taxon>
    </lineage>
</organism>
<name>A0A392R4Y3_9FABA</name>
<evidence type="ECO:0000313" key="1">
    <source>
        <dbReference type="EMBL" id="MCI31651.1"/>
    </source>
</evidence>
<keyword evidence="2" id="KW-1185">Reference proteome</keyword>
<protein>
    <submittedName>
        <fullName evidence="1">Uncharacterized protein</fullName>
    </submittedName>
</protein>
<reference evidence="1 2" key="1">
    <citation type="journal article" date="2018" name="Front. Plant Sci.">
        <title>Red Clover (Trifolium pratense) and Zigzag Clover (T. medium) - A Picture of Genomic Similarities and Differences.</title>
        <authorList>
            <person name="Dluhosova J."/>
            <person name="Istvanek J."/>
            <person name="Nedelnik J."/>
            <person name="Repkova J."/>
        </authorList>
    </citation>
    <scope>NUCLEOTIDE SEQUENCE [LARGE SCALE GENOMIC DNA]</scope>
    <source>
        <strain evidence="2">cv. 10/8</strain>
        <tissue evidence="1">Leaf</tissue>
    </source>
</reference>
<accession>A0A392R4Y3</accession>
<dbReference type="AlphaFoldDB" id="A0A392R4Y3"/>
<comment type="caution">
    <text evidence="1">The sequence shown here is derived from an EMBL/GenBank/DDBJ whole genome shotgun (WGS) entry which is preliminary data.</text>
</comment>
<dbReference type="Proteomes" id="UP000265520">
    <property type="component" value="Unassembled WGS sequence"/>
</dbReference>
<proteinExistence type="predicted"/>